<name>A0A3D8SA49_9HELO</name>
<comment type="caution">
    <text evidence="2">The sequence shown here is derived from an EMBL/GenBank/DDBJ whole genome shotgun (WGS) entry which is preliminary data.</text>
</comment>
<proteinExistence type="predicted"/>
<evidence type="ECO:0000256" key="1">
    <source>
        <dbReference type="SAM" id="MobiDB-lite"/>
    </source>
</evidence>
<dbReference type="OrthoDB" id="419183at2759"/>
<feature type="compositionally biased region" description="Basic and acidic residues" evidence="1">
    <location>
        <begin position="580"/>
        <end position="594"/>
    </location>
</feature>
<feature type="compositionally biased region" description="Acidic residues" evidence="1">
    <location>
        <begin position="595"/>
        <end position="605"/>
    </location>
</feature>
<evidence type="ECO:0000313" key="2">
    <source>
        <dbReference type="EMBL" id="RDW83153.1"/>
    </source>
</evidence>
<sequence>MSWDPAYGFGNPNAQPPTPTKTPTAAAFPSPSFQTPLQSTLFDNNRSGWTPTFAEEYSVFNATPGRLTAHSIFAEAPRPQSAGGRRLASTEDLAKNLASHIHHLSPGLPPPISPADQLPSSVDADFSSSRFHETLSDKIAVTPQKPKQRLDDAFSGQTATPPHSASKGSRRLAPKLAAGTMQRHDPRDTQFGESGTPTPQHMMSFSSADMFGYHMSTPATAPAFNTKPFWDPDTSMSGMDMEFSHDSAAFIATTHKPSNSYGWGRNSQAFEGRVNMQSALEAQRPKRPQSAQHQRPLAPKASTPSNTQAPTLALFDFNASHAAEDPFAVSNVGSAVDPGLLFSRPTSSTTDDGRSREFGDVMMPPARPATSQLVLEPYQHQLRESRRDQEELRRSRSTRENGSFHFDRSRGTTSSPVRGSFRPGLQRSMSENKGKKSGKRHGLPISRTRDDHPSSRTGRSSPLKQSQYASLSAIPESPDRRPRTEVKLIIDGNGKARTETVVVSTEPKTKQRRTITGHSDGWPSSPNESSSDDEPILIPSQNNSFVLPPHRNGPILSSYNIPDGRRSSGSGSSSYNQSESSREPASRLDGHESEAETVLDEEDGTGDATKELRKVMEGRKQTRSQQGRNAQHHRYAPDLRTGPRYAYGSSTTSPTTLTDMDGLTPSSTRSGITRCVCNNADGDGFMIQWYDINCPSKHLFTC</sequence>
<gene>
    <name evidence="2" type="ORF">BP5796_04644</name>
</gene>
<organism evidence="2 3">
    <name type="scientific">Coleophoma crateriformis</name>
    <dbReference type="NCBI Taxonomy" id="565419"/>
    <lineage>
        <taxon>Eukaryota</taxon>
        <taxon>Fungi</taxon>
        <taxon>Dikarya</taxon>
        <taxon>Ascomycota</taxon>
        <taxon>Pezizomycotina</taxon>
        <taxon>Leotiomycetes</taxon>
        <taxon>Helotiales</taxon>
        <taxon>Dermateaceae</taxon>
        <taxon>Coleophoma</taxon>
    </lineage>
</organism>
<dbReference type="AlphaFoldDB" id="A0A3D8SA49"/>
<feature type="region of interest" description="Disordered" evidence="1">
    <location>
        <begin position="497"/>
        <end position="666"/>
    </location>
</feature>
<reference evidence="2 3" key="1">
    <citation type="journal article" date="2018" name="IMA Fungus">
        <title>IMA Genome-F 9: Draft genome sequence of Annulohypoxylon stygium, Aspergillus mulundensis, Berkeleyomyces basicola (syn. Thielaviopsis basicola), Ceratocystis smalleyi, two Cercospora beticola strains, Coleophoma cylindrospora, Fusarium fracticaudum, Phialophora cf. hyalina, and Morchella septimelata.</title>
        <authorList>
            <person name="Wingfield B.D."/>
            <person name="Bills G.F."/>
            <person name="Dong Y."/>
            <person name="Huang W."/>
            <person name="Nel W.J."/>
            <person name="Swalarsk-Parry B.S."/>
            <person name="Vaghefi N."/>
            <person name="Wilken P.M."/>
            <person name="An Z."/>
            <person name="de Beer Z.W."/>
            <person name="De Vos L."/>
            <person name="Chen L."/>
            <person name="Duong T.A."/>
            <person name="Gao Y."/>
            <person name="Hammerbacher A."/>
            <person name="Kikkert J.R."/>
            <person name="Li Y."/>
            <person name="Li H."/>
            <person name="Li K."/>
            <person name="Li Q."/>
            <person name="Liu X."/>
            <person name="Ma X."/>
            <person name="Naidoo K."/>
            <person name="Pethybridge S.J."/>
            <person name="Sun J."/>
            <person name="Steenkamp E.T."/>
            <person name="van der Nest M.A."/>
            <person name="van Wyk S."/>
            <person name="Wingfield M.J."/>
            <person name="Xiong C."/>
            <person name="Yue Q."/>
            <person name="Zhang X."/>
        </authorList>
    </citation>
    <scope>NUCLEOTIDE SEQUENCE [LARGE SCALE GENOMIC DNA]</scope>
    <source>
        <strain evidence="2 3">BP5796</strain>
    </source>
</reference>
<evidence type="ECO:0000313" key="3">
    <source>
        <dbReference type="Proteomes" id="UP000256328"/>
    </source>
</evidence>
<feature type="compositionally biased region" description="Basic and acidic residues" evidence="1">
    <location>
        <begin position="381"/>
        <end position="399"/>
    </location>
</feature>
<feature type="region of interest" description="Disordered" evidence="1">
    <location>
        <begin position="334"/>
        <end position="483"/>
    </location>
</feature>
<feature type="compositionally biased region" description="Low complexity" evidence="1">
    <location>
        <begin position="519"/>
        <end position="529"/>
    </location>
</feature>
<keyword evidence="3" id="KW-1185">Reference proteome</keyword>
<feature type="compositionally biased region" description="Polar residues" evidence="1">
    <location>
        <begin position="648"/>
        <end position="666"/>
    </location>
</feature>
<protein>
    <recommendedName>
        <fullName evidence="4">PHD-type domain-containing protein</fullName>
    </recommendedName>
</protein>
<feature type="compositionally biased region" description="Polar residues" evidence="1">
    <location>
        <begin position="155"/>
        <end position="167"/>
    </location>
</feature>
<feature type="compositionally biased region" description="Low complexity" evidence="1">
    <location>
        <begin position="21"/>
        <end position="34"/>
    </location>
</feature>
<dbReference type="Proteomes" id="UP000256328">
    <property type="component" value="Unassembled WGS sequence"/>
</dbReference>
<feature type="region of interest" description="Disordered" evidence="1">
    <location>
        <begin position="102"/>
        <end position="201"/>
    </location>
</feature>
<feature type="region of interest" description="Disordered" evidence="1">
    <location>
        <begin position="1"/>
        <end position="35"/>
    </location>
</feature>
<feature type="compositionally biased region" description="Basic and acidic residues" evidence="1">
    <location>
        <begin position="608"/>
        <end position="620"/>
    </location>
</feature>
<feature type="compositionally biased region" description="Low complexity" evidence="1">
    <location>
        <begin position="567"/>
        <end position="579"/>
    </location>
</feature>
<accession>A0A3D8SA49</accession>
<feature type="region of interest" description="Disordered" evidence="1">
    <location>
        <begin position="279"/>
        <end position="308"/>
    </location>
</feature>
<feature type="compositionally biased region" description="Polar residues" evidence="1">
    <location>
        <begin position="455"/>
        <end position="470"/>
    </location>
</feature>
<evidence type="ECO:0008006" key="4">
    <source>
        <dbReference type="Google" id="ProtNLM"/>
    </source>
</evidence>
<feature type="compositionally biased region" description="Polar residues" evidence="1">
    <location>
        <begin position="191"/>
        <end position="201"/>
    </location>
</feature>
<dbReference type="EMBL" id="PDLN01000006">
    <property type="protein sequence ID" value="RDW83153.1"/>
    <property type="molecule type" value="Genomic_DNA"/>
</dbReference>